<proteinExistence type="predicted"/>
<keyword evidence="1" id="KW-0472">Membrane</keyword>
<dbReference type="GeneID" id="37219951"/>
<keyword evidence="3" id="KW-1185">Reference proteome</keyword>
<dbReference type="EMBL" id="KZ824431">
    <property type="protein sequence ID" value="RAL02402.1"/>
    <property type="molecule type" value="Genomic_DNA"/>
</dbReference>
<dbReference type="Pfam" id="PF05705">
    <property type="entry name" value="DUF829"/>
    <property type="match status" value="1"/>
</dbReference>
<dbReference type="PANTHER" id="PTHR12265">
    <property type="entry name" value="TRANSMEMBRANE PROTEIN 53"/>
    <property type="match status" value="1"/>
</dbReference>
<dbReference type="InterPro" id="IPR008547">
    <property type="entry name" value="DUF829_TMEM53"/>
</dbReference>
<reference evidence="2 3" key="1">
    <citation type="submission" date="2018-02" db="EMBL/GenBank/DDBJ databases">
        <title>The genomes of Aspergillus section Nigri reveals drivers in fungal speciation.</title>
        <authorList>
            <consortium name="DOE Joint Genome Institute"/>
            <person name="Vesth T.C."/>
            <person name="Nybo J."/>
            <person name="Theobald S."/>
            <person name="Brandl J."/>
            <person name="Frisvad J.C."/>
            <person name="Nielsen K.F."/>
            <person name="Lyhne E.K."/>
            <person name="Kogle M.E."/>
            <person name="Kuo A."/>
            <person name="Riley R."/>
            <person name="Clum A."/>
            <person name="Nolan M."/>
            <person name="Lipzen A."/>
            <person name="Salamov A."/>
            <person name="Henrissat B."/>
            <person name="Wiebenga A."/>
            <person name="De vries R.P."/>
            <person name="Grigoriev I.V."/>
            <person name="Mortensen U.H."/>
            <person name="Andersen M.R."/>
            <person name="Baker S.E."/>
        </authorList>
    </citation>
    <scope>NUCLEOTIDE SEQUENCE [LARGE SCALE GENOMIC DNA]</scope>
    <source>
        <strain evidence="2 3">CBS 121593</strain>
    </source>
</reference>
<dbReference type="AlphaFoldDB" id="A0A395H3F4"/>
<feature type="non-terminal residue" evidence="2">
    <location>
        <position position="260"/>
    </location>
</feature>
<evidence type="ECO:0008006" key="4">
    <source>
        <dbReference type="Google" id="ProtNLM"/>
    </source>
</evidence>
<gene>
    <name evidence="2" type="ORF">BO80DRAFT_317548</name>
</gene>
<dbReference type="Proteomes" id="UP000249402">
    <property type="component" value="Unassembled WGS sequence"/>
</dbReference>
<evidence type="ECO:0000313" key="2">
    <source>
        <dbReference type="EMBL" id="RAL02402.1"/>
    </source>
</evidence>
<feature type="transmembrane region" description="Helical" evidence="1">
    <location>
        <begin position="151"/>
        <end position="169"/>
    </location>
</feature>
<accession>A0A395H3F4</accession>
<keyword evidence="1" id="KW-1133">Transmembrane helix</keyword>
<name>A0A395H3F4_9EURO</name>
<sequence length="260" mass="29170">PHTILLAFWMNAPPRALTKYIQRYQTLYPSARILTLHSTTRDFLFPPSPTTQQRLLQPAVDYLLIQPQSQPQPQAENKENTTTIHIHLFSNGGIFTTTTLLSAYKHTTGHPLPISSMIIDSAPGKPTLAGAFRAFSFILPANFLLRVLGQVVLGVLLGVMFGGFWVLGVEDAVRLGRRRVNEGGLVGGISGKDGRLGRRCYVYSKEDGLVDWRDVEEHAREAEGLKGELGLEVVRRERFVGSKHVAHMRGDEERYWRVVR</sequence>
<dbReference type="RefSeq" id="XP_025576729.1">
    <property type="nucleotide sequence ID" value="XM_025715086.1"/>
</dbReference>
<evidence type="ECO:0000256" key="1">
    <source>
        <dbReference type="SAM" id="Phobius"/>
    </source>
</evidence>
<protein>
    <recommendedName>
        <fullName evidence="4">Indole-diterpene biosynthesis protein PaxU</fullName>
    </recommendedName>
</protein>
<dbReference type="PANTHER" id="PTHR12265:SF36">
    <property type="entry name" value="P450, PUTATIVE (EUROFUNG)-RELATED"/>
    <property type="match status" value="1"/>
</dbReference>
<keyword evidence="1" id="KW-0812">Transmembrane</keyword>
<dbReference type="VEuPathDB" id="FungiDB:BO80DRAFT_317548"/>
<feature type="non-terminal residue" evidence="2">
    <location>
        <position position="1"/>
    </location>
</feature>
<evidence type="ECO:0000313" key="3">
    <source>
        <dbReference type="Proteomes" id="UP000249402"/>
    </source>
</evidence>
<dbReference type="OrthoDB" id="77878at2759"/>
<organism evidence="2 3">
    <name type="scientific">Aspergillus ibericus CBS 121593</name>
    <dbReference type="NCBI Taxonomy" id="1448316"/>
    <lineage>
        <taxon>Eukaryota</taxon>
        <taxon>Fungi</taxon>
        <taxon>Dikarya</taxon>
        <taxon>Ascomycota</taxon>
        <taxon>Pezizomycotina</taxon>
        <taxon>Eurotiomycetes</taxon>
        <taxon>Eurotiomycetidae</taxon>
        <taxon>Eurotiales</taxon>
        <taxon>Aspergillaceae</taxon>
        <taxon>Aspergillus</taxon>
        <taxon>Aspergillus subgen. Circumdati</taxon>
    </lineage>
</organism>
<dbReference type="STRING" id="1448316.A0A395H3F4"/>